<dbReference type="EMBL" id="JACRDE010000143">
    <property type="protein sequence ID" value="MBI5248804.1"/>
    <property type="molecule type" value="Genomic_DNA"/>
</dbReference>
<dbReference type="Pfam" id="PF00561">
    <property type="entry name" value="Abhydrolase_1"/>
    <property type="match status" value="1"/>
</dbReference>
<accession>A0A9D6Z2H9</accession>
<evidence type="ECO:0000259" key="1">
    <source>
        <dbReference type="Pfam" id="PF00561"/>
    </source>
</evidence>
<keyword evidence="2" id="KW-0378">Hydrolase</keyword>
<dbReference type="InterPro" id="IPR050266">
    <property type="entry name" value="AB_hydrolase_sf"/>
</dbReference>
<dbReference type="PANTHER" id="PTHR43798:SF33">
    <property type="entry name" value="HYDROLASE, PUTATIVE (AFU_ORTHOLOGUE AFUA_2G14860)-RELATED"/>
    <property type="match status" value="1"/>
</dbReference>
<organism evidence="2 3">
    <name type="scientific">Desulfomonile tiedjei</name>
    <dbReference type="NCBI Taxonomy" id="2358"/>
    <lineage>
        <taxon>Bacteria</taxon>
        <taxon>Pseudomonadati</taxon>
        <taxon>Thermodesulfobacteriota</taxon>
        <taxon>Desulfomonilia</taxon>
        <taxon>Desulfomonilales</taxon>
        <taxon>Desulfomonilaceae</taxon>
        <taxon>Desulfomonile</taxon>
    </lineage>
</organism>
<dbReference type="Proteomes" id="UP000807825">
    <property type="component" value="Unassembled WGS sequence"/>
</dbReference>
<feature type="domain" description="AB hydrolase-1" evidence="1">
    <location>
        <begin position="27"/>
        <end position="226"/>
    </location>
</feature>
<proteinExistence type="predicted"/>
<dbReference type="GO" id="GO:0047372">
    <property type="term" value="F:monoacylglycerol lipase activity"/>
    <property type="evidence" value="ECO:0007669"/>
    <property type="project" value="TreeGrafter"/>
</dbReference>
<dbReference type="PRINTS" id="PR00111">
    <property type="entry name" value="ABHYDROLASE"/>
</dbReference>
<protein>
    <submittedName>
        <fullName evidence="2">Alpha/beta hydrolase</fullName>
    </submittedName>
</protein>
<evidence type="ECO:0000313" key="3">
    <source>
        <dbReference type="Proteomes" id="UP000807825"/>
    </source>
</evidence>
<dbReference type="SUPFAM" id="SSF53474">
    <property type="entry name" value="alpha/beta-Hydrolases"/>
    <property type="match status" value="1"/>
</dbReference>
<name>A0A9D6Z2H9_9BACT</name>
<dbReference type="Gene3D" id="3.40.50.1820">
    <property type="entry name" value="alpha/beta hydrolase"/>
    <property type="match status" value="1"/>
</dbReference>
<reference evidence="2" key="1">
    <citation type="submission" date="2020-07" db="EMBL/GenBank/DDBJ databases">
        <title>Huge and variable diversity of episymbiotic CPR bacteria and DPANN archaea in groundwater ecosystems.</title>
        <authorList>
            <person name="He C.Y."/>
            <person name="Keren R."/>
            <person name="Whittaker M."/>
            <person name="Farag I.F."/>
            <person name="Doudna J."/>
            <person name="Cate J.H.D."/>
            <person name="Banfield J.F."/>
        </authorList>
    </citation>
    <scope>NUCLEOTIDE SEQUENCE</scope>
    <source>
        <strain evidence="2">NC_groundwater_1664_Pr3_B-0.1um_52_9</strain>
    </source>
</reference>
<dbReference type="InterPro" id="IPR029058">
    <property type="entry name" value="AB_hydrolase_fold"/>
</dbReference>
<dbReference type="InterPro" id="IPR000073">
    <property type="entry name" value="AB_hydrolase_1"/>
</dbReference>
<dbReference type="GO" id="GO:0016020">
    <property type="term" value="C:membrane"/>
    <property type="evidence" value="ECO:0007669"/>
    <property type="project" value="TreeGrafter"/>
</dbReference>
<dbReference type="PANTHER" id="PTHR43798">
    <property type="entry name" value="MONOACYLGLYCEROL LIPASE"/>
    <property type="match status" value="1"/>
</dbReference>
<evidence type="ECO:0000313" key="2">
    <source>
        <dbReference type="EMBL" id="MBI5248804.1"/>
    </source>
</evidence>
<gene>
    <name evidence="2" type="ORF">HY912_04860</name>
</gene>
<dbReference type="GO" id="GO:0046464">
    <property type="term" value="P:acylglycerol catabolic process"/>
    <property type="evidence" value="ECO:0007669"/>
    <property type="project" value="TreeGrafter"/>
</dbReference>
<dbReference type="AlphaFoldDB" id="A0A9D6Z2H9"/>
<comment type="caution">
    <text evidence="2">The sequence shown here is derived from an EMBL/GenBank/DDBJ whole genome shotgun (WGS) entry which is preliminary data.</text>
</comment>
<sequence length="280" mass="30890">MSGIAVRRGFADTSGGQIHYATCGNGKPVLFLHQTPRSWDEYSEVLPIVGKKYHAIAMDTIGFGDSYRPETRCSIESYACGVIDFLDAMSIDRTSIVGHHTGGVIALEVAASFPQRIERLILSSTPFLDAEERERRKSRPPIDEVHVRDDGSHLTELWQRRMPFYPANRPDLLRRFIIDALRTAERVEEGHQAVSKYRMEEKATLIQTPTLVLAGTEDPFSYPHAKNLGRAIKGAQVAELPGGMVPMVDQMPERFAGAVLDFLSAVTETENAGTGSASSS</sequence>